<reference evidence="6 7" key="2">
    <citation type="submission" date="2010-03" db="EMBL/GenBank/DDBJ databases">
        <authorList>
            <person name="Pajon A."/>
        </authorList>
    </citation>
    <scope>NUCLEOTIDE SEQUENCE [LARGE SCALE GENOMIC DNA]</scope>
    <source>
        <strain evidence="7">L2-6</strain>
    </source>
</reference>
<evidence type="ECO:0000256" key="1">
    <source>
        <dbReference type="ARBA" id="ARBA00022490"/>
    </source>
</evidence>
<dbReference type="InterPro" id="IPR050204">
    <property type="entry name" value="AraC_XylS_family_regulators"/>
</dbReference>
<accession>D4K4M5</accession>
<organism evidence="6 7">
    <name type="scientific">Faecalibacterium prausnitzii L2-6</name>
    <dbReference type="NCBI Taxonomy" id="718252"/>
    <lineage>
        <taxon>Bacteria</taxon>
        <taxon>Bacillati</taxon>
        <taxon>Bacillota</taxon>
        <taxon>Clostridia</taxon>
        <taxon>Eubacteriales</taxon>
        <taxon>Oscillospiraceae</taxon>
        <taxon>Faecalibacterium</taxon>
    </lineage>
</organism>
<dbReference type="RefSeq" id="WP_015564200.1">
    <property type="nucleotide sequence ID" value="NC_021042.1"/>
</dbReference>
<evidence type="ECO:0000256" key="2">
    <source>
        <dbReference type="ARBA" id="ARBA00023015"/>
    </source>
</evidence>
<dbReference type="PANTHER" id="PTHR46796">
    <property type="entry name" value="HTH-TYPE TRANSCRIPTIONAL ACTIVATOR RHAS-RELATED"/>
    <property type="match status" value="1"/>
</dbReference>
<dbReference type="InterPro" id="IPR037923">
    <property type="entry name" value="HTH-like"/>
</dbReference>
<dbReference type="PANTHER" id="PTHR46796:SF13">
    <property type="entry name" value="HTH-TYPE TRANSCRIPTIONAL ACTIVATOR RHAS"/>
    <property type="match status" value="1"/>
</dbReference>
<evidence type="ECO:0000256" key="3">
    <source>
        <dbReference type="ARBA" id="ARBA00023125"/>
    </source>
</evidence>
<keyword evidence="4" id="KW-0804">Transcription</keyword>
<dbReference type="eggNOG" id="COG2207">
    <property type="taxonomic scope" value="Bacteria"/>
</dbReference>
<reference evidence="6 7" key="1">
    <citation type="submission" date="2010-03" db="EMBL/GenBank/DDBJ databases">
        <title>The genome sequence of Faecalibacterium prausnitzii L2/6.</title>
        <authorList>
            <consortium name="metaHIT consortium -- http://www.metahit.eu/"/>
            <person name="Pajon A."/>
            <person name="Turner K."/>
            <person name="Parkhill J."/>
            <person name="Duncan S."/>
            <person name="Flint H."/>
        </authorList>
    </citation>
    <scope>NUCLEOTIDE SEQUENCE [LARGE SCALE GENOMIC DNA]</scope>
    <source>
        <strain evidence="7">L2-6</strain>
    </source>
</reference>
<gene>
    <name evidence="6" type="ORF">FP2_08900</name>
</gene>
<dbReference type="STRING" id="718252.FP2_08900"/>
<feature type="domain" description="HTH araC/xylS-type" evidence="5">
    <location>
        <begin position="178"/>
        <end position="276"/>
    </location>
</feature>
<dbReference type="InterPro" id="IPR018060">
    <property type="entry name" value="HTH_AraC"/>
</dbReference>
<evidence type="ECO:0000259" key="5">
    <source>
        <dbReference type="PROSITE" id="PS01124"/>
    </source>
</evidence>
<dbReference type="HOGENOM" id="CLU_000445_88_3_9"/>
<name>D4K4M5_9FIRM</name>
<keyword evidence="1" id="KW-0963">Cytoplasm</keyword>
<dbReference type="AlphaFoldDB" id="D4K4M5"/>
<evidence type="ECO:0000313" key="6">
    <source>
        <dbReference type="EMBL" id="CBK98468.1"/>
    </source>
</evidence>
<dbReference type="BioCyc" id="FPRA718252:G1375-750-MONOMER"/>
<dbReference type="PROSITE" id="PS01124">
    <property type="entry name" value="HTH_ARAC_FAMILY_2"/>
    <property type="match status" value="1"/>
</dbReference>
<dbReference type="InterPro" id="IPR009057">
    <property type="entry name" value="Homeodomain-like_sf"/>
</dbReference>
<evidence type="ECO:0000256" key="4">
    <source>
        <dbReference type="ARBA" id="ARBA00023163"/>
    </source>
</evidence>
<dbReference type="PATRIC" id="fig|718252.3.peg.2222"/>
<sequence>MDFANYELDLPRENIHIRCFAHNIMNYRYHWHADDYELSILLYGVQSYCRGSENSLLHEDDVILTVPGNGHASMTQAADTCALVLHFSAAAFKPLVKKGVVYQFPSCRSTDADRSEPRYRVIRFYASQLFRILQQGGPYAQLAAKATLELLTIHLCTQFEPKNFNTLPEDIERRAIARRLLEYVEEHYVSKLTLEDLADYAQYNRTYVSTLFKQIVGINFHEYLTRVRFQHALNDLAITNDNLTDIALRNGFADLKTFNARFRATLQRTPAEYRASLSPDRVVDGMTRRFLAPDDPILQKKLAEYTHIGML</sequence>
<evidence type="ECO:0000313" key="7">
    <source>
        <dbReference type="Proteomes" id="UP000008804"/>
    </source>
</evidence>
<keyword evidence="2" id="KW-0805">Transcription regulation</keyword>
<dbReference type="Proteomes" id="UP000008804">
    <property type="component" value="Chromosome"/>
</dbReference>
<proteinExistence type="predicted"/>
<protein>
    <submittedName>
        <fullName evidence="6">Response regulator containing CheY-like receiver domain and AraC-type DNA-binding domain</fullName>
    </submittedName>
</protein>
<dbReference type="KEGG" id="fpr:FP2_08900"/>
<dbReference type="GO" id="GO:0003700">
    <property type="term" value="F:DNA-binding transcription factor activity"/>
    <property type="evidence" value="ECO:0007669"/>
    <property type="project" value="InterPro"/>
</dbReference>
<dbReference type="EMBL" id="FP929045">
    <property type="protein sequence ID" value="CBK98468.1"/>
    <property type="molecule type" value="Genomic_DNA"/>
</dbReference>
<dbReference type="Pfam" id="PF12833">
    <property type="entry name" value="HTH_18"/>
    <property type="match status" value="1"/>
</dbReference>
<dbReference type="SUPFAM" id="SSF51215">
    <property type="entry name" value="Regulatory protein AraC"/>
    <property type="match status" value="1"/>
</dbReference>
<keyword evidence="7" id="KW-1185">Reference proteome</keyword>
<dbReference type="SUPFAM" id="SSF46689">
    <property type="entry name" value="Homeodomain-like"/>
    <property type="match status" value="2"/>
</dbReference>
<dbReference type="SMART" id="SM00342">
    <property type="entry name" value="HTH_ARAC"/>
    <property type="match status" value="1"/>
</dbReference>
<keyword evidence="3 6" id="KW-0238">DNA-binding</keyword>
<dbReference type="Gene3D" id="1.10.10.60">
    <property type="entry name" value="Homeodomain-like"/>
    <property type="match status" value="2"/>
</dbReference>
<dbReference type="GO" id="GO:0043565">
    <property type="term" value="F:sequence-specific DNA binding"/>
    <property type="evidence" value="ECO:0007669"/>
    <property type="project" value="InterPro"/>
</dbReference>